<proteinExistence type="inferred from homology"/>
<evidence type="ECO:0000256" key="4">
    <source>
        <dbReference type="ARBA" id="ARBA00023027"/>
    </source>
</evidence>
<dbReference type="Pfam" id="PF01513">
    <property type="entry name" value="NAD_kinase"/>
    <property type="match status" value="1"/>
</dbReference>
<keyword evidence="1 6" id="KW-0808">Transferase</keyword>
<keyword evidence="8" id="KW-1185">Reference proteome</keyword>
<feature type="binding site" evidence="6">
    <location>
        <position position="193"/>
    </location>
    <ligand>
        <name>NAD(+)</name>
        <dbReference type="ChEBI" id="CHEBI:57540"/>
    </ligand>
</feature>
<dbReference type="SUPFAM" id="SSF111331">
    <property type="entry name" value="NAD kinase/diacylglycerol kinase-like"/>
    <property type="match status" value="1"/>
</dbReference>
<sequence>MCGDCNKKSIINIIHNNDSRSKETYETLESKLKSKGFFVSETFDESAMLNICIGGDGAFLRAVHKYNFPDTPFIGVNTGHLGFFQEVSPDNLDSFVNNLYEEKYKIEEFKLIEAIICTRNSCIVLRGINEIALKGIESQVIHLNISIDNEHFEKVSGDGIIVSTPIGSTAYNFSCGGSIINPSLKTLQLTPIAPINSKAYRSLQSSLIIPSDSYIKVTPEYRDESSILIIVDGKQFQYDNIIEINFQYSNKVLRKLTINEKTFWSNVRDKFL</sequence>
<dbReference type="GO" id="GO:0005737">
    <property type="term" value="C:cytoplasm"/>
    <property type="evidence" value="ECO:0007669"/>
    <property type="project" value="UniProtKB-SubCell"/>
</dbReference>
<comment type="caution">
    <text evidence="6">Lacks conserved residue(s) required for the propagation of feature annotation.</text>
</comment>
<dbReference type="Pfam" id="PF20143">
    <property type="entry name" value="NAD_kinase_C"/>
    <property type="match status" value="1"/>
</dbReference>
<dbReference type="InterPro" id="IPR017438">
    <property type="entry name" value="ATP-NAD_kinase_N"/>
</dbReference>
<dbReference type="GO" id="GO:0005524">
    <property type="term" value="F:ATP binding"/>
    <property type="evidence" value="ECO:0007669"/>
    <property type="project" value="UniProtKB-KW"/>
</dbReference>
<feature type="binding site" evidence="6">
    <location>
        <begin position="56"/>
        <end position="57"/>
    </location>
    <ligand>
        <name>NAD(+)</name>
        <dbReference type="ChEBI" id="CHEBI:57540"/>
    </ligand>
</feature>
<dbReference type="EMBL" id="LGSS01000003">
    <property type="protein sequence ID" value="KNF09509.1"/>
    <property type="molecule type" value="Genomic_DNA"/>
</dbReference>
<dbReference type="GO" id="GO:0003951">
    <property type="term" value="F:NAD+ kinase activity"/>
    <property type="evidence" value="ECO:0007669"/>
    <property type="project" value="UniProtKB-UniRule"/>
</dbReference>
<comment type="subcellular location">
    <subcellularLocation>
        <location evidence="6">Cytoplasm</location>
    </subcellularLocation>
</comment>
<accession>A0A0L0WDF2</accession>
<dbReference type="GO" id="GO:0019674">
    <property type="term" value="P:NAD+ metabolic process"/>
    <property type="evidence" value="ECO:0007669"/>
    <property type="project" value="InterPro"/>
</dbReference>
<feature type="active site" description="Proton acceptor" evidence="6">
    <location>
        <position position="56"/>
    </location>
</feature>
<evidence type="ECO:0000313" key="8">
    <source>
        <dbReference type="Proteomes" id="UP000037267"/>
    </source>
</evidence>
<keyword evidence="6" id="KW-0963">Cytoplasm</keyword>
<keyword evidence="6" id="KW-0067">ATP-binding</keyword>
<dbReference type="Gene3D" id="3.40.50.10330">
    <property type="entry name" value="Probable inorganic polyphosphate/atp-NAD kinase, domain 1"/>
    <property type="match status" value="1"/>
</dbReference>
<dbReference type="RefSeq" id="WP_050354485.1">
    <property type="nucleotide sequence ID" value="NZ_LGSS01000003.1"/>
</dbReference>
<dbReference type="Proteomes" id="UP000037267">
    <property type="component" value="Unassembled WGS sequence"/>
</dbReference>
<organism evidence="7 8">
    <name type="scientific">Gottschalkia purinilytica</name>
    <name type="common">Clostridium purinilyticum</name>
    <dbReference type="NCBI Taxonomy" id="1503"/>
    <lineage>
        <taxon>Bacteria</taxon>
        <taxon>Bacillati</taxon>
        <taxon>Bacillota</taxon>
        <taxon>Tissierellia</taxon>
        <taxon>Tissierellales</taxon>
        <taxon>Gottschalkiaceae</taxon>
        <taxon>Gottschalkia</taxon>
    </lineage>
</organism>
<feature type="binding site" evidence="6">
    <location>
        <position position="158"/>
    </location>
    <ligand>
        <name>NAD(+)</name>
        <dbReference type="ChEBI" id="CHEBI:57540"/>
    </ligand>
</feature>
<dbReference type="GO" id="GO:0046872">
    <property type="term" value="F:metal ion binding"/>
    <property type="evidence" value="ECO:0007669"/>
    <property type="project" value="UniProtKB-UniRule"/>
</dbReference>
<feature type="binding site" evidence="6">
    <location>
        <position position="166"/>
    </location>
    <ligand>
        <name>NAD(+)</name>
        <dbReference type="ChEBI" id="CHEBI:57540"/>
    </ligand>
</feature>
<dbReference type="EC" id="2.7.1.23" evidence="6"/>
<dbReference type="InterPro" id="IPR017437">
    <property type="entry name" value="ATP-NAD_kinase_PpnK-typ_C"/>
</dbReference>
<keyword evidence="2 6" id="KW-0418">Kinase</keyword>
<dbReference type="PANTHER" id="PTHR20275:SF0">
    <property type="entry name" value="NAD KINASE"/>
    <property type="match status" value="1"/>
</dbReference>
<evidence type="ECO:0000256" key="2">
    <source>
        <dbReference type="ARBA" id="ARBA00022777"/>
    </source>
</evidence>
<reference evidence="8" key="1">
    <citation type="submission" date="2015-07" db="EMBL/GenBank/DDBJ databases">
        <title>Draft genome sequence of the purine-degrading Gottschalkia purinilyticum DSM 1384 (formerly Clostridium purinilyticum).</title>
        <authorList>
            <person name="Poehlein A."/>
            <person name="Schiel-Bengelsdorf B."/>
            <person name="Bengelsdorf F.R."/>
            <person name="Daniel R."/>
            <person name="Duerre P."/>
        </authorList>
    </citation>
    <scope>NUCLEOTIDE SEQUENCE [LARGE SCALE GENOMIC DNA]</scope>
    <source>
        <strain evidence="8">DSM 1384</strain>
    </source>
</reference>
<comment type="caution">
    <text evidence="7">The sequence shown here is derived from an EMBL/GenBank/DDBJ whole genome shotgun (WGS) entry which is preliminary data.</text>
</comment>
<keyword evidence="3 6" id="KW-0521">NADP</keyword>
<dbReference type="GO" id="GO:0051287">
    <property type="term" value="F:NAD binding"/>
    <property type="evidence" value="ECO:0007669"/>
    <property type="project" value="UniProtKB-ARBA"/>
</dbReference>
<protein>
    <recommendedName>
        <fullName evidence="6">NAD kinase</fullName>
        <ecNumber evidence="6">2.7.1.23</ecNumber>
    </recommendedName>
    <alternativeName>
        <fullName evidence="6">ATP-dependent NAD kinase</fullName>
    </alternativeName>
</protein>
<gene>
    <name evidence="6 7" type="primary">nadK</name>
    <name evidence="7" type="ORF">CLPU_3c02890</name>
</gene>
<dbReference type="InterPro" id="IPR016064">
    <property type="entry name" value="NAD/diacylglycerol_kinase_sf"/>
</dbReference>
<dbReference type="STRING" id="1503.CLPU_3c02890"/>
<keyword evidence="6" id="KW-0547">Nucleotide-binding</keyword>
<comment type="function">
    <text evidence="6">Involved in the regulation of the intracellular balance of NAD and NADP, and is a key enzyme in the biosynthesis of NADP. Catalyzes specifically the phosphorylation on 2'-hydroxyl of the adenosine moiety of NAD to yield NADP.</text>
</comment>
<dbReference type="AlphaFoldDB" id="A0A0L0WDF2"/>
<keyword evidence="4 6" id="KW-0520">NAD</keyword>
<feature type="binding site" evidence="6">
    <location>
        <begin position="169"/>
        <end position="174"/>
    </location>
    <ligand>
        <name>NAD(+)</name>
        <dbReference type="ChEBI" id="CHEBI:57540"/>
    </ligand>
</feature>
<dbReference type="Gene3D" id="2.60.200.30">
    <property type="entry name" value="Probable inorganic polyphosphate/atp-NAD kinase, domain 2"/>
    <property type="match status" value="1"/>
</dbReference>
<dbReference type="PANTHER" id="PTHR20275">
    <property type="entry name" value="NAD KINASE"/>
    <property type="match status" value="1"/>
</dbReference>
<comment type="catalytic activity">
    <reaction evidence="5 6">
        <text>NAD(+) + ATP = ADP + NADP(+) + H(+)</text>
        <dbReference type="Rhea" id="RHEA:18629"/>
        <dbReference type="ChEBI" id="CHEBI:15378"/>
        <dbReference type="ChEBI" id="CHEBI:30616"/>
        <dbReference type="ChEBI" id="CHEBI:57540"/>
        <dbReference type="ChEBI" id="CHEBI:58349"/>
        <dbReference type="ChEBI" id="CHEBI:456216"/>
        <dbReference type="EC" id="2.7.1.23"/>
    </reaction>
</comment>
<dbReference type="OrthoDB" id="9774737at2"/>
<evidence type="ECO:0000256" key="1">
    <source>
        <dbReference type="ARBA" id="ARBA00022679"/>
    </source>
</evidence>
<evidence type="ECO:0000313" key="7">
    <source>
        <dbReference type="EMBL" id="KNF09509.1"/>
    </source>
</evidence>
<feature type="binding site" evidence="6">
    <location>
        <position position="61"/>
    </location>
    <ligand>
        <name>NAD(+)</name>
        <dbReference type="ChEBI" id="CHEBI:57540"/>
    </ligand>
</feature>
<comment type="cofactor">
    <cofactor evidence="6">
        <name>a divalent metal cation</name>
        <dbReference type="ChEBI" id="CHEBI:60240"/>
    </cofactor>
</comment>
<dbReference type="InterPro" id="IPR002504">
    <property type="entry name" value="NADK"/>
</dbReference>
<dbReference type="PATRIC" id="fig|1503.3.peg.2158"/>
<dbReference type="HAMAP" id="MF_00361">
    <property type="entry name" value="NAD_kinase"/>
    <property type="match status" value="1"/>
</dbReference>
<evidence type="ECO:0000256" key="6">
    <source>
        <dbReference type="HAMAP-Rule" id="MF_00361"/>
    </source>
</evidence>
<evidence type="ECO:0000256" key="3">
    <source>
        <dbReference type="ARBA" id="ARBA00022857"/>
    </source>
</evidence>
<evidence type="ECO:0000256" key="5">
    <source>
        <dbReference type="ARBA" id="ARBA00047925"/>
    </source>
</evidence>
<name>A0A0L0WDF2_GOTPU</name>
<dbReference type="GO" id="GO:0006741">
    <property type="term" value="P:NADP+ biosynthetic process"/>
    <property type="evidence" value="ECO:0007669"/>
    <property type="project" value="UniProtKB-UniRule"/>
</dbReference>
<feature type="binding site" evidence="6">
    <location>
        <begin position="129"/>
        <end position="130"/>
    </location>
    <ligand>
        <name>NAD(+)</name>
        <dbReference type="ChEBI" id="CHEBI:57540"/>
    </ligand>
</feature>
<comment type="similarity">
    <text evidence="6">Belongs to the NAD kinase family.</text>
</comment>